<dbReference type="SUPFAM" id="SSF55874">
    <property type="entry name" value="ATPase domain of HSP90 chaperone/DNA topoisomerase II/histidine kinase"/>
    <property type="match status" value="1"/>
</dbReference>
<comment type="catalytic activity">
    <reaction evidence="1">
        <text>ATP + protein L-histidine = ADP + protein N-phospho-L-histidine.</text>
        <dbReference type="EC" id="2.7.13.3"/>
    </reaction>
</comment>
<accession>A0A656QUK0</accession>
<dbReference type="EC" id="2.7.13.3" evidence="2"/>
<sequence length="75" mass="7812">MRRVPRTSPSENFAHLFDPLVTTKPRGHGPGLGLAITSPIVDGFGARIAAVNREEGGAQFTIALVAANGRSIDSA</sequence>
<dbReference type="Proteomes" id="UP000027451">
    <property type="component" value="Unassembled WGS sequence"/>
</dbReference>
<evidence type="ECO:0000313" key="5">
    <source>
        <dbReference type="Proteomes" id="UP000027451"/>
    </source>
</evidence>
<dbReference type="Gene3D" id="3.30.565.10">
    <property type="entry name" value="Histidine kinase-like ATPase, C-terminal domain"/>
    <property type="match status" value="1"/>
</dbReference>
<dbReference type="Pfam" id="PF02518">
    <property type="entry name" value="HATPase_c"/>
    <property type="match status" value="1"/>
</dbReference>
<keyword evidence="5" id="KW-1185">Reference proteome</keyword>
<feature type="domain" description="Histidine kinase/HSP90-like ATPase" evidence="3">
    <location>
        <begin position="9"/>
        <end position="64"/>
    </location>
</feature>
<dbReference type="AlphaFoldDB" id="A0A656QUK0"/>
<protein>
    <recommendedName>
        <fullName evidence="2">histidine kinase</fullName>
        <ecNumber evidence="2">2.7.13.3</ecNumber>
    </recommendedName>
</protein>
<dbReference type="GO" id="GO:0004673">
    <property type="term" value="F:protein histidine kinase activity"/>
    <property type="evidence" value="ECO:0007669"/>
    <property type="project" value="UniProtKB-EC"/>
</dbReference>
<gene>
    <name evidence="4" type="ORF">BG60_03080</name>
</gene>
<evidence type="ECO:0000256" key="1">
    <source>
        <dbReference type="ARBA" id="ARBA00000085"/>
    </source>
</evidence>
<name>A0A656QUK0_9BURK</name>
<dbReference type="EMBL" id="JFHD01000001">
    <property type="protein sequence ID" value="KDR34273.1"/>
    <property type="molecule type" value="Genomic_DNA"/>
</dbReference>
<organism evidence="4 5">
    <name type="scientific">Caballeronia zhejiangensis</name>
    <dbReference type="NCBI Taxonomy" id="871203"/>
    <lineage>
        <taxon>Bacteria</taxon>
        <taxon>Pseudomonadati</taxon>
        <taxon>Pseudomonadota</taxon>
        <taxon>Betaproteobacteria</taxon>
        <taxon>Burkholderiales</taxon>
        <taxon>Burkholderiaceae</taxon>
        <taxon>Caballeronia</taxon>
    </lineage>
</organism>
<proteinExistence type="predicted"/>
<comment type="caution">
    <text evidence="4">The sequence shown here is derived from an EMBL/GenBank/DDBJ whole genome shotgun (WGS) entry which is preliminary data.</text>
</comment>
<dbReference type="InterPro" id="IPR004358">
    <property type="entry name" value="Sig_transdc_His_kin-like_C"/>
</dbReference>
<dbReference type="InterPro" id="IPR003594">
    <property type="entry name" value="HATPase_dom"/>
</dbReference>
<reference evidence="4 5" key="1">
    <citation type="submission" date="2014-03" db="EMBL/GenBank/DDBJ databases">
        <title>Draft Genome Sequences of Four Burkholderia Strains.</title>
        <authorList>
            <person name="Liu X.Y."/>
            <person name="Li C.X."/>
            <person name="Xu J.H."/>
        </authorList>
    </citation>
    <scope>NUCLEOTIDE SEQUENCE [LARGE SCALE GENOMIC DNA]</scope>
    <source>
        <strain evidence="4 5">OP-1</strain>
    </source>
</reference>
<dbReference type="PRINTS" id="PR00344">
    <property type="entry name" value="BCTRLSENSOR"/>
</dbReference>
<evidence type="ECO:0000256" key="2">
    <source>
        <dbReference type="ARBA" id="ARBA00012438"/>
    </source>
</evidence>
<evidence type="ECO:0000313" key="4">
    <source>
        <dbReference type="EMBL" id="KDR34273.1"/>
    </source>
</evidence>
<evidence type="ECO:0000259" key="3">
    <source>
        <dbReference type="Pfam" id="PF02518"/>
    </source>
</evidence>
<dbReference type="InterPro" id="IPR036890">
    <property type="entry name" value="HATPase_C_sf"/>
</dbReference>